<evidence type="ECO:0000313" key="4">
    <source>
        <dbReference type="Proteomes" id="UP000636811"/>
    </source>
</evidence>
<dbReference type="RefSeq" id="WP_195813158.1">
    <property type="nucleotide sequence ID" value="NZ_JADOBI010000002.1"/>
</dbReference>
<evidence type="ECO:0000256" key="2">
    <source>
        <dbReference type="SAM" id="Phobius"/>
    </source>
</evidence>
<organism evidence="3 4">
    <name type="scientific">Rahnella laticis</name>
    <dbReference type="NCBI Taxonomy" id="2787622"/>
    <lineage>
        <taxon>Bacteria</taxon>
        <taxon>Pseudomonadati</taxon>
        <taxon>Pseudomonadota</taxon>
        <taxon>Gammaproteobacteria</taxon>
        <taxon>Enterobacterales</taxon>
        <taxon>Yersiniaceae</taxon>
        <taxon>Rahnella</taxon>
    </lineage>
</organism>
<accession>A0ABS0E0Q9</accession>
<comment type="caution">
    <text evidence="3">The sequence shown here is derived from an EMBL/GenBank/DDBJ whole genome shotgun (WGS) entry which is preliminary data.</text>
</comment>
<proteinExistence type="predicted"/>
<reference evidence="3 4" key="1">
    <citation type="submission" date="2020-11" db="EMBL/GenBank/DDBJ databases">
        <title>Taxonomic investigation of Rahnella strains.</title>
        <authorList>
            <person name="Lee S.D."/>
        </authorList>
    </citation>
    <scope>NUCLEOTIDE SEQUENCE [LARGE SCALE GENOMIC DNA]</scope>
    <source>
        <strain evidence="3 4">SAP-17</strain>
    </source>
</reference>
<keyword evidence="4" id="KW-1185">Reference proteome</keyword>
<evidence type="ECO:0000313" key="3">
    <source>
        <dbReference type="EMBL" id="MBF7978627.1"/>
    </source>
</evidence>
<feature type="transmembrane region" description="Helical" evidence="2">
    <location>
        <begin position="7"/>
        <end position="28"/>
    </location>
</feature>
<protein>
    <recommendedName>
        <fullName evidence="5">DUF2570 domain-containing protein</fullName>
    </recommendedName>
</protein>
<keyword evidence="2" id="KW-1133">Transmembrane helix</keyword>
<evidence type="ECO:0008006" key="5">
    <source>
        <dbReference type="Google" id="ProtNLM"/>
    </source>
</evidence>
<dbReference type="EMBL" id="JADOBI010000002">
    <property type="protein sequence ID" value="MBF7978627.1"/>
    <property type="molecule type" value="Genomic_DNA"/>
</dbReference>
<dbReference type="Proteomes" id="UP000636811">
    <property type="component" value="Unassembled WGS sequence"/>
</dbReference>
<keyword evidence="2" id="KW-0812">Transmembrane</keyword>
<name>A0ABS0E0Q9_9GAMM</name>
<gene>
    <name evidence="3" type="ORF">IV433_04295</name>
</gene>
<feature type="region of interest" description="Disordered" evidence="1">
    <location>
        <begin position="119"/>
        <end position="139"/>
    </location>
</feature>
<sequence length="139" mass="14816">MINWFRIVITALLFLVIGVLLWAAFHYYGKTISQQSEISVANQAKNSAEFTLNAQAEAVSIFNTIAGATLNEQHANTLDSQAAQTDIKAALAGDACAPVVVPARANDRVLNRYNAVRQSAGNADTRQPDGSVPAVATTK</sequence>
<keyword evidence="2" id="KW-0472">Membrane</keyword>
<evidence type="ECO:0000256" key="1">
    <source>
        <dbReference type="SAM" id="MobiDB-lite"/>
    </source>
</evidence>